<organism evidence="5 6">
    <name type="scientific">Brevibacterium luteolum</name>
    <dbReference type="NCBI Taxonomy" id="199591"/>
    <lineage>
        <taxon>Bacteria</taxon>
        <taxon>Bacillati</taxon>
        <taxon>Actinomycetota</taxon>
        <taxon>Actinomycetes</taxon>
        <taxon>Micrococcales</taxon>
        <taxon>Brevibacteriaceae</taxon>
        <taxon>Brevibacterium</taxon>
    </lineage>
</organism>
<name>A0A6G8KSQ4_9MICO</name>
<dbReference type="Gene3D" id="3.40.50.300">
    <property type="entry name" value="P-loop containing nucleotide triphosphate hydrolases"/>
    <property type="match status" value="2"/>
</dbReference>
<keyword evidence="2" id="KW-0547">Nucleotide-binding</keyword>
<dbReference type="KEGG" id="blut:EW640_00005"/>
<dbReference type="GO" id="GO:0005524">
    <property type="term" value="F:ATP binding"/>
    <property type="evidence" value="ECO:0007669"/>
    <property type="project" value="UniProtKB-KW"/>
</dbReference>
<dbReference type="CDD" id="cd03221">
    <property type="entry name" value="ABCF_EF-3"/>
    <property type="match status" value="1"/>
</dbReference>
<proteinExistence type="predicted"/>
<evidence type="ECO:0000313" key="6">
    <source>
        <dbReference type="Proteomes" id="UP000501518"/>
    </source>
</evidence>
<evidence type="ECO:0000256" key="3">
    <source>
        <dbReference type="ARBA" id="ARBA00022840"/>
    </source>
</evidence>
<dbReference type="Proteomes" id="UP000501518">
    <property type="component" value="Chromosome"/>
</dbReference>
<dbReference type="InterPro" id="IPR027417">
    <property type="entry name" value="P-loop_NTPase"/>
</dbReference>
<protein>
    <submittedName>
        <fullName evidence="5">ABC-F family ATP-binding cassette domain-containing protein</fullName>
    </submittedName>
</protein>
<feature type="domain" description="ABC transporter" evidence="4">
    <location>
        <begin position="6"/>
        <end position="239"/>
    </location>
</feature>
<dbReference type="PANTHER" id="PTHR19211:SF6">
    <property type="entry name" value="BLL7188 PROTEIN"/>
    <property type="match status" value="1"/>
</dbReference>
<dbReference type="Pfam" id="PF00005">
    <property type="entry name" value="ABC_tran"/>
    <property type="match status" value="2"/>
</dbReference>
<gene>
    <name evidence="5" type="ORF">EW640_00005</name>
</gene>
<dbReference type="SMART" id="SM00382">
    <property type="entry name" value="AAA"/>
    <property type="match status" value="2"/>
</dbReference>
<evidence type="ECO:0000259" key="4">
    <source>
        <dbReference type="PROSITE" id="PS50893"/>
    </source>
</evidence>
<dbReference type="InterPro" id="IPR003439">
    <property type="entry name" value="ABC_transporter-like_ATP-bd"/>
</dbReference>
<accession>A0A6G8KSQ4</accession>
<dbReference type="SUPFAM" id="SSF52540">
    <property type="entry name" value="P-loop containing nucleoside triphosphate hydrolases"/>
    <property type="match status" value="2"/>
</dbReference>
<dbReference type="PROSITE" id="PS50893">
    <property type="entry name" value="ABC_TRANSPORTER_2"/>
    <property type="match status" value="2"/>
</dbReference>
<reference evidence="5 6" key="1">
    <citation type="submission" date="2019-02" db="EMBL/GenBank/DDBJ databases">
        <title>Complete Genome Sequence and Methylome Analysis of Brevibacterium luteolum NEB1784.</title>
        <authorList>
            <person name="Fomenkov A."/>
            <person name="Roberts R.J."/>
        </authorList>
    </citation>
    <scope>NUCLEOTIDE SEQUENCE [LARGE SCALE GENOMIC DNA]</scope>
    <source>
        <strain evidence="5 6">NEB1784</strain>
    </source>
</reference>
<dbReference type="EMBL" id="CP035810">
    <property type="protein sequence ID" value="QIN27847.1"/>
    <property type="molecule type" value="Genomic_DNA"/>
</dbReference>
<keyword evidence="3 5" id="KW-0067">ATP-binding</keyword>
<dbReference type="PANTHER" id="PTHR19211">
    <property type="entry name" value="ATP-BINDING TRANSPORT PROTEIN-RELATED"/>
    <property type="match status" value="1"/>
</dbReference>
<dbReference type="InterPro" id="IPR003593">
    <property type="entry name" value="AAA+_ATPase"/>
</dbReference>
<dbReference type="RefSeq" id="WP_165882369.1">
    <property type="nucleotide sequence ID" value="NZ_CP035810.1"/>
</dbReference>
<evidence type="ECO:0000313" key="5">
    <source>
        <dbReference type="EMBL" id="QIN27847.1"/>
    </source>
</evidence>
<dbReference type="AlphaFoldDB" id="A0A6G8KSQ4"/>
<sequence length="539" mass="57727">MEHSLITLDSLTYTWPDGTAALSGLTGSIARGRTGLIGANGAGKTTLVRLLTGELTPTVGRIHIHGSVGVLPQDLALSDQTIAEVLGIDRILAALEAVETGDADVAHFDVIGQDWDIAARACQSLAAAGIPLAEHELDRPMRTLSGGEAVKVGLANLHLHRPELVILDEPTNNLDAAGREHVRGLIESWRGSLLIISHDRRLLAGVDRIVELHGTGTRNAAGELQASTMRTWEGSFADYRRQLAAEQEAAEQAAVTARSELGKQKRKRIEAQIKLDRRQRTAKQAVKDAKLPPIVSGNRAMEAQKSAAKLSGTHADREAAAHQQLQEALAQVRPRVVIDIELPDTAVPAGRTVLELDSGEEVFSIRGPERVALAGPNGAGKTTLLNRILTAARTGEEAGVRVIDEVGVLPQRILLDPQLSVLDTVRLAAPHAEPHTVRAQLAGLQLKKDRPDQPVGQLSGGERFRVALAQLLLADPAPQLLLLDEPTNNLDLESIEVLVEALTAYQGALIVVSHDAEFLDEIGCTRTWETTDGALSEAR</sequence>
<evidence type="ECO:0000256" key="1">
    <source>
        <dbReference type="ARBA" id="ARBA00022737"/>
    </source>
</evidence>
<dbReference type="InterPro" id="IPR050611">
    <property type="entry name" value="ABCF"/>
</dbReference>
<feature type="domain" description="ABC transporter" evidence="4">
    <location>
        <begin position="340"/>
        <end position="531"/>
    </location>
</feature>
<keyword evidence="1" id="KW-0677">Repeat</keyword>
<dbReference type="GO" id="GO:0016887">
    <property type="term" value="F:ATP hydrolysis activity"/>
    <property type="evidence" value="ECO:0007669"/>
    <property type="project" value="InterPro"/>
</dbReference>
<evidence type="ECO:0000256" key="2">
    <source>
        <dbReference type="ARBA" id="ARBA00022741"/>
    </source>
</evidence>